<dbReference type="InterPro" id="IPR058562">
    <property type="entry name" value="MJ0586_N"/>
</dbReference>
<dbReference type="KEGG" id="mear:Mpt1_c13220"/>
<dbReference type="GO" id="GO:0003677">
    <property type="term" value="F:DNA binding"/>
    <property type="evidence" value="ECO:0007669"/>
    <property type="project" value="InterPro"/>
</dbReference>
<dbReference type="InterPro" id="IPR010982">
    <property type="entry name" value="Lambda_DNA-bd_dom_sf"/>
</dbReference>
<dbReference type="SUPFAM" id="SSF47413">
    <property type="entry name" value="lambda repressor-like DNA-binding domains"/>
    <property type="match status" value="1"/>
</dbReference>
<dbReference type="SMART" id="SM00530">
    <property type="entry name" value="HTH_XRE"/>
    <property type="match status" value="1"/>
</dbReference>
<dbReference type="Pfam" id="PF26602">
    <property type="entry name" value="HVO_2718_N"/>
    <property type="match status" value="1"/>
</dbReference>
<organism evidence="3 4">
    <name type="scientific">Candidatus Methanoplasma termitum</name>
    <dbReference type="NCBI Taxonomy" id="1577791"/>
    <lineage>
        <taxon>Archaea</taxon>
        <taxon>Methanobacteriati</taxon>
        <taxon>Thermoplasmatota</taxon>
        <taxon>Thermoplasmata</taxon>
        <taxon>Methanomassiliicoccales</taxon>
        <taxon>Methanomassiliicoccaceae</taxon>
        <taxon>Candidatus Methanoplasma</taxon>
    </lineage>
</organism>
<reference evidence="3 4" key="1">
    <citation type="journal article" date="2014" name="Appl. Environ. Microbiol.">
        <title>Comparative Genome Analysis of 'Candidatus Methanoplasma termitum' Indicates a New Mode of Energy Metabolism in the Seventh Order of Methanogens.</title>
        <authorList>
            <person name="Lang K."/>
            <person name="Schuldes J."/>
            <person name="Klingl A."/>
            <person name="Poehlein A."/>
            <person name="Daniel R."/>
            <person name="Brune A."/>
        </authorList>
    </citation>
    <scope>NUCLEOTIDE SEQUENCE [LARGE SCALE GENOMIC DNA]</scope>
    <source>
        <strain evidence="4">Mpt1</strain>
    </source>
</reference>
<protein>
    <submittedName>
        <fullName evidence="3">Transcription factor</fullName>
    </submittedName>
</protein>
<proteinExistence type="predicted"/>
<evidence type="ECO:0000313" key="3">
    <source>
        <dbReference type="EMBL" id="AIZ57184.1"/>
    </source>
</evidence>
<dbReference type="EMBL" id="CP010070">
    <property type="protein sequence ID" value="AIZ57184.1"/>
    <property type="molecule type" value="Genomic_DNA"/>
</dbReference>
<dbReference type="PROSITE" id="PS50943">
    <property type="entry name" value="HTH_CROC1"/>
    <property type="match status" value="1"/>
</dbReference>
<evidence type="ECO:0000256" key="1">
    <source>
        <dbReference type="SAM" id="MobiDB-lite"/>
    </source>
</evidence>
<feature type="domain" description="HTH cro/C1-type" evidence="2">
    <location>
        <begin position="90"/>
        <end position="145"/>
    </location>
</feature>
<dbReference type="InterPro" id="IPR001387">
    <property type="entry name" value="Cro/C1-type_HTH"/>
</dbReference>
<sequence length="170" mass="19032">MCAMICEMCGKEVPVTKPMMVEGTKLNLCQNCAKFGDEYKQTNSPSGSSAAPVSKTVIDERLQRRERRMQTKDIYSTTTRELIDDYGPTIRKARESKGMDLDEFAKSIFERRSILARIEANELVPDDKMIAKLEKALNIILKEDVQSGGAVGKGNQKSDGMTLSNFIKKE</sequence>
<feature type="compositionally biased region" description="Polar residues" evidence="1">
    <location>
        <begin position="155"/>
        <end position="170"/>
    </location>
</feature>
<dbReference type="NCBIfam" id="TIGR00270">
    <property type="entry name" value="multiprotein bridging factor aMBF1"/>
    <property type="match status" value="1"/>
</dbReference>
<feature type="region of interest" description="Disordered" evidence="1">
    <location>
        <begin position="149"/>
        <end position="170"/>
    </location>
</feature>
<dbReference type="CDD" id="cd00093">
    <property type="entry name" value="HTH_XRE"/>
    <property type="match status" value="1"/>
</dbReference>
<dbReference type="InterPro" id="IPR004451">
    <property type="entry name" value="MJ0586"/>
</dbReference>
<name>A0A0A7LDN9_9ARCH</name>
<dbReference type="Pfam" id="PF01381">
    <property type="entry name" value="HTH_3"/>
    <property type="match status" value="1"/>
</dbReference>
<gene>
    <name evidence="3" type="ORF">Mpt1_c13220</name>
</gene>
<accession>A0A0A7LDN9</accession>
<dbReference type="RefSeq" id="WP_048113296.1">
    <property type="nucleotide sequence ID" value="NZ_CP010070.1"/>
</dbReference>
<keyword evidence="4" id="KW-1185">Reference proteome</keyword>
<dbReference type="STRING" id="1577791.Mpt1_c13220"/>
<dbReference type="Gene3D" id="1.10.260.40">
    <property type="entry name" value="lambda repressor-like DNA-binding domains"/>
    <property type="match status" value="1"/>
</dbReference>
<dbReference type="GeneID" id="24818982"/>
<dbReference type="AlphaFoldDB" id="A0A0A7LDN9"/>
<dbReference type="Proteomes" id="UP000030787">
    <property type="component" value="Chromosome"/>
</dbReference>
<dbReference type="HOGENOM" id="CLU_130237_0_0_2"/>
<evidence type="ECO:0000313" key="4">
    <source>
        <dbReference type="Proteomes" id="UP000030787"/>
    </source>
</evidence>
<evidence type="ECO:0000259" key="2">
    <source>
        <dbReference type="PROSITE" id="PS50943"/>
    </source>
</evidence>